<protein>
    <submittedName>
        <fullName evidence="5">Uncharacterized protein DUF86</fullName>
    </submittedName>
</protein>
<dbReference type="NCBIfam" id="NF047751">
    <property type="entry name" value="HepT_toxin"/>
    <property type="match status" value="1"/>
</dbReference>
<keyword evidence="1" id="KW-1277">Toxin-antitoxin system</keyword>
<accession>A0A562VNF7</accession>
<evidence type="ECO:0000256" key="4">
    <source>
        <dbReference type="ARBA" id="ARBA00024207"/>
    </source>
</evidence>
<dbReference type="GO" id="GO:0110001">
    <property type="term" value="C:toxin-antitoxin complex"/>
    <property type="evidence" value="ECO:0007669"/>
    <property type="project" value="InterPro"/>
</dbReference>
<dbReference type="RefSeq" id="WP_145022043.1">
    <property type="nucleotide sequence ID" value="NZ_VLLN01000010.1"/>
</dbReference>
<dbReference type="InterPro" id="IPR008201">
    <property type="entry name" value="HepT-like"/>
</dbReference>
<comment type="caution">
    <text evidence="5">The sequence shown here is derived from an EMBL/GenBank/DDBJ whole genome shotgun (WGS) entry which is preliminary data.</text>
</comment>
<dbReference type="SUPFAM" id="SSF81593">
    <property type="entry name" value="Nucleotidyltransferase substrate binding subunit/domain"/>
    <property type="match status" value="1"/>
</dbReference>
<dbReference type="GO" id="GO:0016787">
    <property type="term" value="F:hydrolase activity"/>
    <property type="evidence" value="ECO:0007669"/>
    <property type="project" value="UniProtKB-KW"/>
</dbReference>
<comment type="similarity">
    <text evidence="4">Belongs to the HepT RNase toxin family.</text>
</comment>
<dbReference type="Proteomes" id="UP000319449">
    <property type="component" value="Unassembled WGS sequence"/>
</dbReference>
<dbReference type="PANTHER" id="PTHR33397">
    <property type="entry name" value="UPF0331 PROTEIN YUTE"/>
    <property type="match status" value="1"/>
</dbReference>
<dbReference type="OrthoDB" id="4829434at2"/>
<dbReference type="Pfam" id="PF01934">
    <property type="entry name" value="HepT-like"/>
    <property type="match status" value="1"/>
</dbReference>
<reference evidence="5 6" key="1">
    <citation type="submission" date="2019-07" db="EMBL/GenBank/DDBJ databases">
        <title>Genomic Encyclopedia of Archaeal and Bacterial Type Strains, Phase II (KMG-II): from individual species to whole genera.</title>
        <authorList>
            <person name="Goeker M."/>
        </authorList>
    </citation>
    <scope>NUCLEOTIDE SEQUENCE [LARGE SCALE GENOMIC DNA]</scope>
    <source>
        <strain evidence="5 6">ATCC BAA-1139</strain>
    </source>
</reference>
<dbReference type="InterPro" id="IPR037038">
    <property type="entry name" value="HepT-like_sf"/>
</dbReference>
<dbReference type="PANTHER" id="PTHR33397:SF5">
    <property type="entry name" value="RNASE YUTE-RELATED"/>
    <property type="match status" value="1"/>
</dbReference>
<evidence type="ECO:0000313" key="5">
    <source>
        <dbReference type="EMBL" id="TWJ19311.1"/>
    </source>
</evidence>
<dbReference type="AlphaFoldDB" id="A0A562VNF7"/>
<proteinExistence type="inferred from homology"/>
<evidence type="ECO:0000256" key="2">
    <source>
        <dbReference type="ARBA" id="ARBA00022722"/>
    </source>
</evidence>
<evidence type="ECO:0000256" key="3">
    <source>
        <dbReference type="ARBA" id="ARBA00022801"/>
    </source>
</evidence>
<evidence type="ECO:0000256" key="1">
    <source>
        <dbReference type="ARBA" id="ARBA00022649"/>
    </source>
</evidence>
<dbReference type="EMBL" id="VLLN01000010">
    <property type="protein sequence ID" value="TWJ19311.1"/>
    <property type="molecule type" value="Genomic_DNA"/>
</dbReference>
<dbReference type="GO" id="GO:0004540">
    <property type="term" value="F:RNA nuclease activity"/>
    <property type="evidence" value="ECO:0007669"/>
    <property type="project" value="InterPro"/>
</dbReference>
<gene>
    <name evidence="5" type="ORF">JN12_02002</name>
</gene>
<dbReference type="InterPro" id="IPR052379">
    <property type="entry name" value="Type_VII_TA_RNase"/>
</dbReference>
<sequence length="135" mass="15122">MRLDLYQAETALIAREQTAILDEARAILLAGNRSLSRLERNGVLHAFQILVENAIGKAKQLLKAAGEPVPVSAYDAFAVLCRRCVITDADLSAWNAAIGLRNRIVHDYMNIDMELVRCEQYRFVSRFLESSIVSD</sequence>
<keyword evidence="2" id="KW-0540">Nuclease</keyword>
<name>A0A562VNF7_9BACT</name>
<keyword evidence="6" id="KW-1185">Reference proteome</keyword>
<evidence type="ECO:0000313" key="6">
    <source>
        <dbReference type="Proteomes" id="UP000319449"/>
    </source>
</evidence>
<dbReference type="Gene3D" id="1.20.120.580">
    <property type="entry name" value="bsu32300-like"/>
    <property type="match status" value="1"/>
</dbReference>
<keyword evidence="3" id="KW-0378">Hydrolase</keyword>
<organism evidence="5 6">
    <name type="scientific">Geobacter argillaceus</name>
    <dbReference type="NCBI Taxonomy" id="345631"/>
    <lineage>
        <taxon>Bacteria</taxon>
        <taxon>Pseudomonadati</taxon>
        <taxon>Thermodesulfobacteriota</taxon>
        <taxon>Desulfuromonadia</taxon>
        <taxon>Geobacterales</taxon>
        <taxon>Geobacteraceae</taxon>
        <taxon>Geobacter</taxon>
    </lineage>
</organism>